<gene>
    <name evidence="1" type="ORF">JMUB3935_1496</name>
</gene>
<evidence type="ECO:0008006" key="3">
    <source>
        <dbReference type="Google" id="ProtNLM"/>
    </source>
</evidence>
<accession>A0A510KMH8</accession>
<organism evidence="1 2">
    <name type="scientific">Leptotrichia trevisanii</name>
    <dbReference type="NCBI Taxonomy" id="109328"/>
    <lineage>
        <taxon>Bacteria</taxon>
        <taxon>Fusobacteriati</taxon>
        <taxon>Fusobacteriota</taxon>
        <taxon>Fusobacteriia</taxon>
        <taxon>Fusobacteriales</taxon>
        <taxon>Leptotrichiaceae</taxon>
        <taxon>Leptotrichia</taxon>
    </lineage>
</organism>
<dbReference type="Proteomes" id="UP000321378">
    <property type="component" value="Chromosome"/>
</dbReference>
<reference evidence="1 2" key="1">
    <citation type="submission" date="2019-07" db="EMBL/GenBank/DDBJ databases">
        <title>Complete Genome Sequence of Leptotrichia trevisanii Strain JMUB3935.</title>
        <authorList>
            <person name="Watanabe S."/>
            <person name="Cui L."/>
        </authorList>
    </citation>
    <scope>NUCLEOTIDE SEQUENCE [LARGE SCALE GENOMIC DNA]</scope>
    <source>
        <strain evidence="1 2">JMUB3935</strain>
    </source>
</reference>
<proteinExistence type="predicted"/>
<protein>
    <recommendedName>
        <fullName evidence="3">Phage protein</fullName>
    </recommendedName>
</protein>
<evidence type="ECO:0000313" key="2">
    <source>
        <dbReference type="Proteomes" id="UP000321378"/>
    </source>
</evidence>
<dbReference type="RefSeq" id="WP_146996880.1">
    <property type="nucleotide sequence ID" value="NZ_AP019840.1"/>
</dbReference>
<dbReference type="EMBL" id="AP019840">
    <property type="protein sequence ID" value="BBM52517.1"/>
    <property type="molecule type" value="Genomic_DNA"/>
</dbReference>
<evidence type="ECO:0000313" key="1">
    <source>
        <dbReference type="EMBL" id="BBM52517.1"/>
    </source>
</evidence>
<sequence length="157" mass="18647">MIHTEKKIYEFLKKIMEEKGFNVYRGFLPSNSFEDRENGKKTNDYFPFVILRALEFRQDRAGVGYYNAFSDFEIWVGTKEEKEEDYLKNLEMARYIAGKLLEETTRVKNNIGNAEFVLEQNKEIKVAFYSDQANPYFYSRIKFTAYAEPIVSEYTNL</sequence>
<name>A0A510KMH8_9FUSO</name>
<dbReference type="AlphaFoldDB" id="A0A510KMH8"/>